<name>A0A5J4SWR8_9ZZZZ</name>
<proteinExistence type="predicted"/>
<evidence type="ECO:0000313" key="1">
    <source>
        <dbReference type="EMBL" id="KAA6349660.1"/>
    </source>
</evidence>
<comment type="caution">
    <text evidence="1">The sequence shown here is derived from an EMBL/GenBank/DDBJ whole genome shotgun (WGS) entry which is preliminary data.</text>
</comment>
<dbReference type="EMBL" id="SNRY01000042">
    <property type="protein sequence ID" value="KAA6349660.1"/>
    <property type="molecule type" value="Genomic_DNA"/>
</dbReference>
<accession>A0A5J4SWR8</accession>
<dbReference type="AlphaFoldDB" id="A0A5J4SWR8"/>
<gene>
    <name evidence="1" type="ORF">EZS27_002898</name>
</gene>
<protein>
    <submittedName>
        <fullName evidence="1">Uncharacterized protein</fullName>
    </submittedName>
</protein>
<organism evidence="1">
    <name type="scientific">termite gut metagenome</name>
    <dbReference type="NCBI Taxonomy" id="433724"/>
    <lineage>
        <taxon>unclassified sequences</taxon>
        <taxon>metagenomes</taxon>
        <taxon>organismal metagenomes</taxon>
    </lineage>
</organism>
<reference evidence="1" key="1">
    <citation type="submission" date="2019-03" db="EMBL/GenBank/DDBJ databases">
        <title>Single cell metagenomics reveals metabolic interactions within the superorganism composed of flagellate Streblomastix strix and complex community of Bacteroidetes bacteria on its surface.</title>
        <authorList>
            <person name="Treitli S.C."/>
            <person name="Kolisko M."/>
            <person name="Husnik F."/>
            <person name="Keeling P."/>
            <person name="Hampl V."/>
        </authorList>
    </citation>
    <scope>NUCLEOTIDE SEQUENCE</scope>
    <source>
        <strain evidence="1">STM</strain>
    </source>
</reference>
<sequence>MPWAGQRNSTDGGFRYENNQVVSPLWTATPSGYSAIYLDIAPSNDGSGNQVAFHIPMNRTVAAMVRCVRYEKETR</sequence>